<accession>A0A7W5ZII4</accession>
<gene>
    <name evidence="1" type="ORF">FHS57_001274</name>
</gene>
<evidence type="ECO:0000313" key="1">
    <source>
        <dbReference type="EMBL" id="MBB3837280.1"/>
    </source>
</evidence>
<organism evidence="1 2">
    <name type="scientific">Runella defluvii</name>
    <dbReference type="NCBI Taxonomy" id="370973"/>
    <lineage>
        <taxon>Bacteria</taxon>
        <taxon>Pseudomonadati</taxon>
        <taxon>Bacteroidota</taxon>
        <taxon>Cytophagia</taxon>
        <taxon>Cytophagales</taxon>
        <taxon>Spirosomataceae</taxon>
        <taxon>Runella</taxon>
    </lineage>
</organism>
<evidence type="ECO:0000313" key="2">
    <source>
        <dbReference type="Proteomes" id="UP000541352"/>
    </source>
</evidence>
<proteinExistence type="predicted"/>
<keyword evidence="2" id="KW-1185">Reference proteome</keyword>
<protein>
    <submittedName>
        <fullName evidence="1">Uncharacterized protein</fullName>
    </submittedName>
</protein>
<reference evidence="1 2" key="1">
    <citation type="submission" date="2020-08" db="EMBL/GenBank/DDBJ databases">
        <title>Genomic Encyclopedia of Type Strains, Phase IV (KMG-IV): sequencing the most valuable type-strain genomes for metagenomic binning, comparative biology and taxonomic classification.</title>
        <authorList>
            <person name="Goeker M."/>
        </authorList>
    </citation>
    <scope>NUCLEOTIDE SEQUENCE [LARGE SCALE GENOMIC DNA]</scope>
    <source>
        <strain evidence="1 2">DSM 17976</strain>
    </source>
</reference>
<dbReference type="AlphaFoldDB" id="A0A7W5ZII4"/>
<comment type="caution">
    <text evidence="1">The sequence shown here is derived from an EMBL/GenBank/DDBJ whole genome shotgun (WGS) entry which is preliminary data.</text>
</comment>
<name>A0A7W5ZII4_9BACT</name>
<dbReference type="Proteomes" id="UP000541352">
    <property type="component" value="Unassembled WGS sequence"/>
</dbReference>
<dbReference type="EMBL" id="JACIBY010000002">
    <property type="protein sequence ID" value="MBB3837280.1"/>
    <property type="molecule type" value="Genomic_DNA"/>
</dbReference>
<sequence length="71" mass="8325">MFTVNTTTPVTCPVTLQWFWFAYSSERVTCNVKNQVINLIKNFLIQLRPVNIIFVGTRIKVNVSHKLKRTR</sequence>